<comment type="subunit">
    <text evidence="4">Homodimer.</text>
</comment>
<dbReference type="Pfam" id="PF05201">
    <property type="entry name" value="GlutR_N"/>
    <property type="match status" value="1"/>
</dbReference>
<dbReference type="EC" id="1.2.1.70" evidence="4"/>
<accession>A0A399FC51</accession>
<dbReference type="Proteomes" id="UP000266178">
    <property type="component" value="Unassembled WGS sequence"/>
</dbReference>
<feature type="active site" description="Nucleophile" evidence="4">
    <location>
        <position position="46"/>
    </location>
</feature>
<dbReference type="AlphaFoldDB" id="A0A399FC51"/>
<keyword evidence="1 4" id="KW-0521">NADP</keyword>
<sequence length="394" mass="42847">MERLVLIGVSQRRGGTQALEAWTRWLQERPLSELEAIQERVAITTCNRCDLVVALREGVSVEAARAALAPEGVRSYAYEGEAALEQLCRVAASLDSLNPGEDQIMNQVRAAFEAARAAGTVGPTVGFAFQTALRIAKRVRREVPLAPANASLFSLARPEFERSLPQAARVAVVGIGEMGSLAARSLAPRAATQLLLVNRSLGKARALAEELGAQAMSLEAFLREAPRVHGLVSATPVEFLLGEGFMQRQPELRVIADLGLPRNVNPQAVPPRIRLIDHEAMQALGEARREQLRAHLAQAERIVQEEVEAASGEWAERQIGKAIAQLRQRYQATLQDLLGELLEPSELERLANRFAHLPLKGLRGLARQHGLEAAQAFLEAAGLGRADLEEAPRA</sequence>
<reference evidence="7 8" key="1">
    <citation type="submission" date="2018-08" db="EMBL/GenBank/DDBJ databases">
        <title>Meiothermus granaticius genome AF-68 sequencing project.</title>
        <authorList>
            <person name="Da Costa M.S."/>
            <person name="Albuquerque L."/>
            <person name="Raposo P."/>
            <person name="Froufe H.J.C."/>
            <person name="Barroso C.S."/>
            <person name="Egas C."/>
        </authorList>
    </citation>
    <scope>NUCLEOTIDE SEQUENCE [LARGE SCALE GENOMIC DNA]</scope>
    <source>
        <strain evidence="7 8">AF-68</strain>
    </source>
</reference>
<feature type="binding site" evidence="4">
    <location>
        <begin position="174"/>
        <end position="179"/>
    </location>
    <ligand>
        <name>NADP(+)</name>
        <dbReference type="ChEBI" id="CHEBI:58349"/>
    </ligand>
</feature>
<dbReference type="Pfam" id="PF01488">
    <property type="entry name" value="Shikimate_DH"/>
    <property type="match status" value="1"/>
</dbReference>
<evidence type="ECO:0000256" key="2">
    <source>
        <dbReference type="ARBA" id="ARBA00023002"/>
    </source>
</evidence>
<evidence type="ECO:0000313" key="8">
    <source>
        <dbReference type="Proteomes" id="UP000266178"/>
    </source>
</evidence>
<dbReference type="EMBL" id="QWLB01000003">
    <property type="protein sequence ID" value="RIH93780.1"/>
    <property type="molecule type" value="Genomic_DNA"/>
</dbReference>
<feature type="binding site" evidence="4">
    <location>
        <position position="107"/>
    </location>
    <ligand>
        <name>substrate</name>
    </ligand>
</feature>
<dbReference type="InterPro" id="IPR036453">
    <property type="entry name" value="GluRdtase_dimer_dom_sf"/>
</dbReference>
<dbReference type="InterPro" id="IPR036291">
    <property type="entry name" value="NAD(P)-bd_dom_sf"/>
</dbReference>
<dbReference type="SUPFAM" id="SSF69742">
    <property type="entry name" value="Glutamyl tRNA-reductase catalytic, N-terminal domain"/>
    <property type="match status" value="1"/>
</dbReference>
<dbReference type="GO" id="GO:0019353">
    <property type="term" value="P:protoporphyrinogen IX biosynthetic process from glutamate"/>
    <property type="evidence" value="ECO:0007669"/>
    <property type="project" value="TreeGrafter"/>
</dbReference>
<feature type="domain" description="Quinate/shikimate 5-dehydrogenase/glutamyl-tRNA reductase" evidence="5">
    <location>
        <begin position="166"/>
        <end position="268"/>
    </location>
</feature>
<keyword evidence="3 4" id="KW-0627">Porphyrin biosynthesis</keyword>
<comment type="similarity">
    <text evidence="4">Belongs to the glutamyl-tRNA reductase family.</text>
</comment>
<comment type="catalytic activity">
    <reaction evidence="4">
        <text>(S)-4-amino-5-oxopentanoate + tRNA(Glu) + NADP(+) = L-glutamyl-tRNA(Glu) + NADPH + H(+)</text>
        <dbReference type="Rhea" id="RHEA:12344"/>
        <dbReference type="Rhea" id="RHEA-COMP:9663"/>
        <dbReference type="Rhea" id="RHEA-COMP:9680"/>
        <dbReference type="ChEBI" id="CHEBI:15378"/>
        <dbReference type="ChEBI" id="CHEBI:57501"/>
        <dbReference type="ChEBI" id="CHEBI:57783"/>
        <dbReference type="ChEBI" id="CHEBI:58349"/>
        <dbReference type="ChEBI" id="CHEBI:78442"/>
        <dbReference type="ChEBI" id="CHEBI:78520"/>
        <dbReference type="EC" id="1.2.1.70"/>
    </reaction>
</comment>
<keyword evidence="2 4" id="KW-0560">Oxidoreductase</keyword>
<dbReference type="SUPFAM" id="SSF69075">
    <property type="entry name" value="Glutamyl tRNA-reductase dimerization domain"/>
    <property type="match status" value="1"/>
</dbReference>
<dbReference type="InterPro" id="IPR006151">
    <property type="entry name" value="Shikm_DH/Glu-tRNA_Rdtase"/>
</dbReference>
<feature type="binding site" evidence="4">
    <location>
        <begin position="101"/>
        <end position="103"/>
    </location>
    <ligand>
        <name>substrate</name>
    </ligand>
</feature>
<organism evidence="7 8">
    <name type="scientific">Meiothermus granaticius NBRC 107808</name>
    <dbReference type="NCBI Taxonomy" id="1227551"/>
    <lineage>
        <taxon>Bacteria</taxon>
        <taxon>Thermotogati</taxon>
        <taxon>Deinococcota</taxon>
        <taxon>Deinococci</taxon>
        <taxon>Thermales</taxon>
        <taxon>Thermaceae</taxon>
        <taxon>Meiothermus</taxon>
    </lineage>
</organism>
<dbReference type="UniPathway" id="UPA00251">
    <property type="reaction ID" value="UER00316"/>
</dbReference>
<dbReference type="RefSeq" id="WP_119355887.1">
    <property type="nucleotide sequence ID" value="NZ_BJXM01000002.1"/>
</dbReference>
<comment type="miscellaneous">
    <text evidence="4">During catalysis, the active site Cys acts as a nucleophile attacking the alpha-carbonyl group of tRNA-bound glutamate with the formation of a thioester intermediate between enzyme and glutamate, and the concomitant release of tRNA(Glu). The thioester intermediate is finally reduced by direct hydride transfer from NADPH, to form the product GSA.</text>
</comment>
<evidence type="ECO:0000256" key="1">
    <source>
        <dbReference type="ARBA" id="ARBA00022857"/>
    </source>
</evidence>
<comment type="pathway">
    <text evidence="4">Porphyrin-containing compound metabolism; protoporphyrin-IX biosynthesis; 5-aminolevulinate from L-glutamyl-tRNA(Glu): step 1/2.</text>
</comment>
<dbReference type="Gene3D" id="3.40.50.720">
    <property type="entry name" value="NAD(P)-binding Rossmann-like Domain"/>
    <property type="match status" value="1"/>
</dbReference>
<proteinExistence type="inferred from homology"/>
<dbReference type="InterPro" id="IPR036343">
    <property type="entry name" value="GluRdtase_N_sf"/>
</dbReference>
<dbReference type="PANTHER" id="PTHR43013:SF1">
    <property type="entry name" value="GLUTAMYL-TRNA REDUCTASE"/>
    <property type="match status" value="1"/>
</dbReference>
<dbReference type="GO" id="GO:0008883">
    <property type="term" value="F:glutamyl-tRNA reductase activity"/>
    <property type="evidence" value="ECO:0007669"/>
    <property type="project" value="UniProtKB-UniRule"/>
</dbReference>
<dbReference type="InterPro" id="IPR015895">
    <property type="entry name" value="4pyrrol_synth_GluRdtase_N"/>
</dbReference>
<evidence type="ECO:0000313" key="7">
    <source>
        <dbReference type="EMBL" id="RIH93780.1"/>
    </source>
</evidence>
<comment type="caution">
    <text evidence="4">Lacks conserved residue(s) required for the propagation of feature annotation.</text>
</comment>
<name>A0A399FC51_9DEIN</name>
<keyword evidence="8" id="KW-1185">Reference proteome</keyword>
<dbReference type="GO" id="GO:0050661">
    <property type="term" value="F:NADP binding"/>
    <property type="evidence" value="ECO:0007669"/>
    <property type="project" value="InterPro"/>
</dbReference>
<comment type="domain">
    <text evidence="4">Possesses an unusual extended V-shaped dimeric structure with each monomer consisting of three distinct domains arranged along a curved 'spinal' alpha-helix. The N-terminal catalytic domain specifically recognizes the glutamate moiety of the substrate. The second domain is the NADPH-binding domain, and the third C-terminal domain is responsible for dimerization.</text>
</comment>
<feature type="binding site" evidence="4">
    <location>
        <begin position="45"/>
        <end position="48"/>
    </location>
    <ligand>
        <name>substrate</name>
    </ligand>
</feature>
<dbReference type="PANTHER" id="PTHR43013">
    <property type="entry name" value="GLUTAMYL-TRNA REDUCTASE"/>
    <property type="match status" value="1"/>
</dbReference>
<evidence type="ECO:0000256" key="3">
    <source>
        <dbReference type="ARBA" id="ARBA00023244"/>
    </source>
</evidence>
<protein>
    <recommendedName>
        <fullName evidence="4">Glutamyl-tRNA reductase</fullName>
        <shortName evidence="4">GluTR</shortName>
        <ecNumber evidence="4">1.2.1.70</ecNumber>
    </recommendedName>
</protein>
<dbReference type="InterPro" id="IPR000343">
    <property type="entry name" value="4pyrrol_synth_GluRdtase"/>
</dbReference>
<gene>
    <name evidence="4 7" type="primary">hemA</name>
    <name evidence="7" type="ORF">Mgrana_00363</name>
</gene>
<comment type="function">
    <text evidence="4">Catalyzes the NADPH-dependent reduction of glutamyl-tRNA(Glu) to glutamate 1-semialdehyde (GSA).</text>
</comment>
<comment type="caution">
    <text evidence="7">The sequence shown here is derived from an EMBL/GenBank/DDBJ whole genome shotgun (WGS) entry which is preliminary data.</text>
</comment>
<dbReference type="HAMAP" id="MF_00087">
    <property type="entry name" value="Glu_tRNA_reductase"/>
    <property type="match status" value="1"/>
</dbReference>
<evidence type="ECO:0000259" key="6">
    <source>
        <dbReference type="Pfam" id="PF05201"/>
    </source>
</evidence>
<feature type="binding site" evidence="4">
    <location>
        <position position="96"/>
    </location>
    <ligand>
        <name>substrate</name>
    </ligand>
</feature>
<dbReference type="Gene3D" id="3.30.460.30">
    <property type="entry name" value="Glutamyl-tRNA reductase, N-terminal domain"/>
    <property type="match status" value="1"/>
</dbReference>
<evidence type="ECO:0000256" key="4">
    <source>
        <dbReference type="HAMAP-Rule" id="MF_00087"/>
    </source>
</evidence>
<dbReference type="OrthoDB" id="110209at2"/>
<evidence type="ECO:0000259" key="5">
    <source>
        <dbReference type="Pfam" id="PF01488"/>
    </source>
</evidence>
<feature type="domain" description="Glutamyl-tRNA reductase N-terminal" evidence="6">
    <location>
        <begin position="23"/>
        <end position="142"/>
    </location>
</feature>
<dbReference type="SUPFAM" id="SSF51735">
    <property type="entry name" value="NAD(P)-binding Rossmann-fold domains"/>
    <property type="match status" value="1"/>
</dbReference>